<dbReference type="EMBL" id="AZCN01000017">
    <property type="protein sequence ID" value="KRK18345.1"/>
    <property type="molecule type" value="Genomic_DNA"/>
</dbReference>
<dbReference type="GO" id="GO:0046872">
    <property type="term" value="F:metal ion binding"/>
    <property type="evidence" value="ECO:0007669"/>
    <property type="project" value="UniProtKB-KW"/>
</dbReference>
<comment type="catalytic activity">
    <reaction evidence="1">
        <text>D-ribulose 5-phosphate = D-xylulose 5-phosphate</text>
        <dbReference type="Rhea" id="RHEA:13677"/>
        <dbReference type="ChEBI" id="CHEBI:57737"/>
        <dbReference type="ChEBI" id="CHEBI:58121"/>
        <dbReference type="EC" id="5.1.3.1"/>
    </reaction>
</comment>
<sequence>MRKRLLKWKEGLKMKLISPSMMCANFANLENEVRELEAAGIDMFHMDIMDGQFVPNFGMGLQDYELISQITTKPLDAHLMIENPSHYVKLFSDLGASLIYIHPEADRHPARTIDIIHQLGKKAGIAIDPDTALATVRELLPLVDAILVMTVNPGFAGQKFLDAVLPKLQAVCQLKQDFDYIVGVDGAISPERIQQLSKLGVSNFVVGTSALFGKSKDYKTIIDHLKQI</sequence>
<protein>
    <recommendedName>
        <fullName evidence="7 10">Ribulose-phosphate 3-epimerase</fullName>
        <ecNumber evidence="7 10">5.1.3.1</ecNumber>
    </recommendedName>
</protein>
<name>A0A0R1F9F8_9LACO</name>
<evidence type="ECO:0000256" key="8">
    <source>
        <dbReference type="ARBA" id="ARBA00022723"/>
    </source>
</evidence>
<dbReference type="PANTHER" id="PTHR11749">
    <property type="entry name" value="RIBULOSE-5-PHOSPHATE-3-EPIMERASE"/>
    <property type="match status" value="1"/>
</dbReference>
<dbReference type="InterPro" id="IPR026019">
    <property type="entry name" value="Ribul_P_3_epim"/>
</dbReference>
<keyword evidence="8" id="KW-0479">Metal-binding</keyword>
<evidence type="ECO:0000256" key="5">
    <source>
        <dbReference type="ARBA" id="ARBA00001954"/>
    </source>
</evidence>
<evidence type="ECO:0000256" key="10">
    <source>
        <dbReference type="NCBIfam" id="TIGR01163"/>
    </source>
</evidence>
<dbReference type="NCBIfam" id="TIGR01163">
    <property type="entry name" value="rpe"/>
    <property type="match status" value="1"/>
</dbReference>
<evidence type="ECO:0000256" key="2">
    <source>
        <dbReference type="ARBA" id="ARBA00001936"/>
    </source>
</evidence>
<organism evidence="11 12">
    <name type="scientific">Loigolactobacillus coryniformis subsp. coryniformis KCTC 3167 = DSM 20001</name>
    <dbReference type="NCBI Taxonomy" id="913848"/>
    <lineage>
        <taxon>Bacteria</taxon>
        <taxon>Bacillati</taxon>
        <taxon>Bacillota</taxon>
        <taxon>Bacilli</taxon>
        <taxon>Lactobacillales</taxon>
        <taxon>Lactobacillaceae</taxon>
        <taxon>Loigolactobacillus</taxon>
    </lineage>
</organism>
<dbReference type="SUPFAM" id="SSF51366">
    <property type="entry name" value="Ribulose-phoshate binding barrel"/>
    <property type="match status" value="1"/>
</dbReference>
<comment type="cofactor">
    <cofactor evidence="2">
        <name>Mn(2+)</name>
        <dbReference type="ChEBI" id="CHEBI:29035"/>
    </cofactor>
</comment>
<dbReference type="Proteomes" id="UP000051181">
    <property type="component" value="Unassembled WGS sequence"/>
</dbReference>
<dbReference type="PROSITE" id="PS01086">
    <property type="entry name" value="RIBUL_P_3_EPIMER_2"/>
    <property type="match status" value="1"/>
</dbReference>
<evidence type="ECO:0000256" key="9">
    <source>
        <dbReference type="ARBA" id="ARBA00023235"/>
    </source>
</evidence>
<proteinExistence type="inferred from homology"/>
<dbReference type="Gene3D" id="3.20.20.70">
    <property type="entry name" value="Aldolase class I"/>
    <property type="match status" value="1"/>
</dbReference>
<gene>
    <name evidence="11" type="ORF">FD22_GL000614</name>
</gene>
<evidence type="ECO:0000256" key="7">
    <source>
        <dbReference type="ARBA" id="ARBA00013188"/>
    </source>
</evidence>
<evidence type="ECO:0000313" key="11">
    <source>
        <dbReference type="EMBL" id="KRK18345.1"/>
    </source>
</evidence>
<dbReference type="AlphaFoldDB" id="A0A0R1F9F8"/>
<accession>A0A0R1F9F8</accession>
<keyword evidence="9" id="KW-0413">Isomerase</keyword>
<dbReference type="GO" id="GO:0005975">
    <property type="term" value="P:carbohydrate metabolic process"/>
    <property type="evidence" value="ECO:0007669"/>
    <property type="project" value="InterPro"/>
</dbReference>
<evidence type="ECO:0000313" key="12">
    <source>
        <dbReference type="Proteomes" id="UP000051181"/>
    </source>
</evidence>
<comment type="cofactor">
    <cofactor evidence="3">
        <name>Co(2+)</name>
        <dbReference type="ChEBI" id="CHEBI:48828"/>
    </cofactor>
</comment>
<dbReference type="NCBIfam" id="NF004076">
    <property type="entry name" value="PRK05581.1-4"/>
    <property type="match status" value="1"/>
</dbReference>
<dbReference type="GO" id="GO:0006098">
    <property type="term" value="P:pentose-phosphate shunt"/>
    <property type="evidence" value="ECO:0007669"/>
    <property type="project" value="UniProtKB-UniRule"/>
</dbReference>
<dbReference type="Pfam" id="PF00834">
    <property type="entry name" value="Ribul_P_3_epim"/>
    <property type="match status" value="1"/>
</dbReference>
<dbReference type="PATRIC" id="fig|913848.6.peg.632"/>
<evidence type="ECO:0000256" key="3">
    <source>
        <dbReference type="ARBA" id="ARBA00001941"/>
    </source>
</evidence>
<comment type="similarity">
    <text evidence="6">Belongs to the ribulose-phosphate 3-epimerase family.</text>
</comment>
<reference evidence="11 12" key="1">
    <citation type="journal article" date="2015" name="Genome Announc.">
        <title>Expanding the biotechnology potential of lactobacilli through comparative genomics of 213 strains and associated genera.</title>
        <authorList>
            <person name="Sun Z."/>
            <person name="Harris H.M."/>
            <person name="McCann A."/>
            <person name="Guo C."/>
            <person name="Argimon S."/>
            <person name="Zhang W."/>
            <person name="Yang X."/>
            <person name="Jeffery I.B."/>
            <person name="Cooney J.C."/>
            <person name="Kagawa T.F."/>
            <person name="Liu W."/>
            <person name="Song Y."/>
            <person name="Salvetti E."/>
            <person name="Wrobel A."/>
            <person name="Rasinkangas P."/>
            <person name="Parkhill J."/>
            <person name="Rea M.C."/>
            <person name="O'Sullivan O."/>
            <person name="Ritari J."/>
            <person name="Douillard F.P."/>
            <person name="Paul Ross R."/>
            <person name="Yang R."/>
            <person name="Briner A.E."/>
            <person name="Felis G.E."/>
            <person name="de Vos W.M."/>
            <person name="Barrangou R."/>
            <person name="Klaenhammer T.R."/>
            <person name="Caufield P.W."/>
            <person name="Cui Y."/>
            <person name="Zhang H."/>
            <person name="O'Toole P.W."/>
        </authorList>
    </citation>
    <scope>NUCLEOTIDE SEQUENCE [LARGE SCALE GENOMIC DNA]</scope>
    <source>
        <strain evidence="11 12">DSM 20001</strain>
    </source>
</reference>
<dbReference type="GO" id="GO:0005737">
    <property type="term" value="C:cytoplasm"/>
    <property type="evidence" value="ECO:0007669"/>
    <property type="project" value="UniProtKB-ARBA"/>
</dbReference>
<evidence type="ECO:0000256" key="1">
    <source>
        <dbReference type="ARBA" id="ARBA00001782"/>
    </source>
</evidence>
<comment type="cofactor">
    <cofactor evidence="4">
        <name>Zn(2+)</name>
        <dbReference type="ChEBI" id="CHEBI:29105"/>
    </cofactor>
</comment>
<dbReference type="EC" id="5.1.3.1" evidence="7 10"/>
<dbReference type="FunFam" id="3.20.20.70:FF:000004">
    <property type="entry name" value="Ribulose-phosphate 3-epimerase"/>
    <property type="match status" value="1"/>
</dbReference>
<dbReference type="InterPro" id="IPR011060">
    <property type="entry name" value="RibuloseP-bd_barrel"/>
</dbReference>
<dbReference type="GO" id="GO:0004750">
    <property type="term" value="F:D-ribulose-phosphate 3-epimerase activity"/>
    <property type="evidence" value="ECO:0007669"/>
    <property type="project" value="UniProtKB-UniRule"/>
</dbReference>
<evidence type="ECO:0000256" key="4">
    <source>
        <dbReference type="ARBA" id="ARBA00001947"/>
    </source>
</evidence>
<dbReference type="eggNOG" id="COG0036">
    <property type="taxonomic scope" value="Bacteria"/>
</dbReference>
<dbReference type="CDD" id="cd00429">
    <property type="entry name" value="RPE"/>
    <property type="match status" value="1"/>
</dbReference>
<dbReference type="InterPro" id="IPR013785">
    <property type="entry name" value="Aldolase_TIM"/>
</dbReference>
<comment type="caution">
    <text evidence="11">The sequence shown here is derived from an EMBL/GenBank/DDBJ whole genome shotgun (WGS) entry which is preliminary data.</text>
</comment>
<dbReference type="InterPro" id="IPR000056">
    <property type="entry name" value="Ribul_P_3_epim-like"/>
</dbReference>
<evidence type="ECO:0000256" key="6">
    <source>
        <dbReference type="ARBA" id="ARBA00009541"/>
    </source>
</evidence>
<comment type="cofactor">
    <cofactor evidence="5">
        <name>Fe(2+)</name>
        <dbReference type="ChEBI" id="CHEBI:29033"/>
    </cofactor>
</comment>